<feature type="region of interest" description="Disordered" evidence="1">
    <location>
        <begin position="154"/>
        <end position="174"/>
    </location>
</feature>
<reference evidence="2 3" key="1">
    <citation type="submission" date="2020-09" db="EMBL/GenBank/DDBJ databases">
        <title>De no assembly of potato wild relative species, Solanum commersonii.</title>
        <authorList>
            <person name="Cho K."/>
        </authorList>
    </citation>
    <scope>NUCLEOTIDE SEQUENCE [LARGE SCALE GENOMIC DNA]</scope>
    <source>
        <strain evidence="2">LZ3.2</strain>
        <tissue evidence="2">Leaf</tissue>
    </source>
</reference>
<dbReference type="AlphaFoldDB" id="A0A9J5X3F7"/>
<dbReference type="Proteomes" id="UP000824120">
    <property type="component" value="Chromosome 10"/>
</dbReference>
<dbReference type="PANTHER" id="PTHR33116:SF67">
    <property type="entry name" value="REVERSE TRANSCRIPTASE"/>
    <property type="match status" value="1"/>
</dbReference>
<evidence type="ECO:0000313" key="3">
    <source>
        <dbReference type="Proteomes" id="UP000824120"/>
    </source>
</evidence>
<sequence length="174" mass="20489">MTPPKGVIDQIHQILSKFFWGNYSGVKGKHWVAWSDMCYPKREGGIDFRSLVDISHALFAKGASQIWKKMMRIRDEVEHEIWWQQKKGTASLWMDNWTKQGALYFTEPQGLNEEVEVKEMILNEQWNTSRLRQLKSEDMVKCILDNINPRMKGEDKHGGWATHKENSLLNQHFK</sequence>
<keyword evidence="3" id="KW-1185">Reference proteome</keyword>
<dbReference type="EMBL" id="JACXVP010000010">
    <property type="protein sequence ID" value="KAG5582667.1"/>
    <property type="molecule type" value="Genomic_DNA"/>
</dbReference>
<organism evidence="2 3">
    <name type="scientific">Solanum commersonii</name>
    <name type="common">Commerson's wild potato</name>
    <name type="synonym">Commerson's nightshade</name>
    <dbReference type="NCBI Taxonomy" id="4109"/>
    <lineage>
        <taxon>Eukaryota</taxon>
        <taxon>Viridiplantae</taxon>
        <taxon>Streptophyta</taxon>
        <taxon>Embryophyta</taxon>
        <taxon>Tracheophyta</taxon>
        <taxon>Spermatophyta</taxon>
        <taxon>Magnoliopsida</taxon>
        <taxon>eudicotyledons</taxon>
        <taxon>Gunneridae</taxon>
        <taxon>Pentapetalae</taxon>
        <taxon>asterids</taxon>
        <taxon>lamiids</taxon>
        <taxon>Solanales</taxon>
        <taxon>Solanaceae</taxon>
        <taxon>Solanoideae</taxon>
        <taxon>Solaneae</taxon>
        <taxon>Solanum</taxon>
    </lineage>
</organism>
<proteinExistence type="predicted"/>
<dbReference type="PANTHER" id="PTHR33116">
    <property type="entry name" value="REVERSE TRANSCRIPTASE ZINC-BINDING DOMAIN-CONTAINING PROTEIN-RELATED-RELATED"/>
    <property type="match status" value="1"/>
</dbReference>
<protein>
    <submittedName>
        <fullName evidence="2">Uncharacterized protein</fullName>
    </submittedName>
</protein>
<evidence type="ECO:0000313" key="2">
    <source>
        <dbReference type="EMBL" id="KAG5582667.1"/>
    </source>
</evidence>
<evidence type="ECO:0000256" key="1">
    <source>
        <dbReference type="SAM" id="MobiDB-lite"/>
    </source>
</evidence>
<dbReference type="OrthoDB" id="1938246at2759"/>
<feature type="compositionally biased region" description="Basic and acidic residues" evidence="1">
    <location>
        <begin position="154"/>
        <end position="166"/>
    </location>
</feature>
<gene>
    <name evidence="2" type="ORF">H5410_053294</name>
</gene>
<name>A0A9J5X3F7_SOLCO</name>
<accession>A0A9J5X3F7</accession>
<comment type="caution">
    <text evidence="2">The sequence shown here is derived from an EMBL/GenBank/DDBJ whole genome shotgun (WGS) entry which is preliminary data.</text>
</comment>